<keyword evidence="4" id="KW-0862">Zinc</keyword>
<keyword evidence="3" id="KW-0378">Hydrolase</keyword>
<keyword evidence="8" id="KW-1185">Reference proteome</keyword>
<evidence type="ECO:0000256" key="4">
    <source>
        <dbReference type="ARBA" id="ARBA00022833"/>
    </source>
</evidence>
<organism evidence="7 8">
    <name type="scientific">candidate division MSBL1 archaeon SCGC-AAA259E17</name>
    <dbReference type="NCBI Taxonomy" id="1698263"/>
    <lineage>
        <taxon>Archaea</taxon>
        <taxon>Methanobacteriati</taxon>
        <taxon>Methanobacteriota</taxon>
        <taxon>candidate division MSBL1</taxon>
    </lineage>
</organism>
<evidence type="ECO:0000256" key="5">
    <source>
        <dbReference type="ARBA" id="ARBA00023049"/>
    </source>
</evidence>
<keyword evidence="1" id="KW-0645">Protease</keyword>
<evidence type="ECO:0000256" key="1">
    <source>
        <dbReference type="ARBA" id="ARBA00022670"/>
    </source>
</evidence>
<evidence type="ECO:0000313" key="8">
    <source>
        <dbReference type="Proteomes" id="UP000070373"/>
    </source>
</evidence>
<dbReference type="Gene3D" id="3.40.140.10">
    <property type="entry name" value="Cytidine Deaminase, domain 2"/>
    <property type="match status" value="1"/>
</dbReference>
<dbReference type="GO" id="GO:0046872">
    <property type="term" value="F:metal ion binding"/>
    <property type="evidence" value="ECO:0007669"/>
    <property type="project" value="UniProtKB-KW"/>
</dbReference>
<comment type="caution">
    <text evidence="7">The sequence shown here is derived from an EMBL/GenBank/DDBJ whole genome shotgun (WGS) entry which is preliminary data.</text>
</comment>
<dbReference type="AlphaFoldDB" id="A0A133UDF4"/>
<dbReference type="InterPro" id="IPR037518">
    <property type="entry name" value="MPN"/>
</dbReference>
<evidence type="ECO:0000313" key="7">
    <source>
        <dbReference type="EMBL" id="KXA92205.1"/>
    </source>
</evidence>
<protein>
    <recommendedName>
        <fullName evidence="6">MPN domain-containing protein</fullName>
    </recommendedName>
</protein>
<keyword evidence="2" id="KW-0479">Metal-binding</keyword>
<proteinExistence type="predicted"/>
<dbReference type="GO" id="GO:0006508">
    <property type="term" value="P:proteolysis"/>
    <property type="evidence" value="ECO:0007669"/>
    <property type="project" value="UniProtKB-KW"/>
</dbReference>
<evidence type="ECO:0000256" key="3">
    <source>
        <dbReference type="ARBA" id="ARBA00022801"/>
    </source>
</evidence>
<evidence type="ECO:0000256" key="2">
    <source>
        <dbReference type="ARBA" id="ARBA00022723"/>
    </source>
</evidence>
<feature type="domain" description="MPN" evidence="6">
    <location>
        <begin position="4"/>
        <end position="116"/>
    </location>
</feature>
<dbReference type="CDD" id="cd08072">
    <property type="entry name" value="MPN_archaeal"/>
    <property type="match status" value="1"/>
</dbReference>
<dbReference type="Pfam" id="PF14464">
    <property type="entry name" value="Prok-JAB"/>
    <property type="match status" value="1"/>
</dbReference>
<dbReference type="PROSITE" id="PS50249">
    <property type="entry name" value="MPN"/>
    <property type="match status" value="1"/>
</dbReference>
<gene>
    <name evidence="7" type="ORF">AKJ64_03730</name>
</gene>
<dbReference type="GO" id="GO:0008237">
    <property type="term" value="F:metallopeptidase activity"/>
    <property type="evidence" value="ECO:0007669"/>
    <property type="project" value="UniProtKB-KW"/>
</dbReference>
<sequence>MSIREIDEKTLDFILEASKSAHPNEFVGILRSEKNKITEILVLPGTHTSEQSAFMNIYMLPILSHACGSVHSHPSSNPNPSQNDLTFFDKFGEIHIITANPYDGDSWKAFNRRGKEVKLKVFRPEKNPTSEDEPWKKFWD</sequence>
<dbReference type="SUPFAM" id="SSF102712">
    <property type="entry name" value="JAB1/MPN domain"/>
    <property type="match status" value="1"/>
</dbReference>
<keyword evidence="5" id="KW-0482">Metalloprotease</keyword>
<dbReference type="Proteomes" id="UP000070373">
    <property type="component" value="Unassembled WGS sequence"/>
</dbReference>
<dbReference type="InterPro" id="IPR028090">
    <property type="entry name" value="JAB_dom_prok"/>
</dbReference>
<dbReference type="EMBL" id="LHXN01000069">
    <property type="protein sequence ID" value="KXA92205.1"/>
    <property type="molecule type" value="Genomic_DNA"/>
</dbReference>
<accession>A0A133UDF4</accession>
<reference evidence="7 8" key="1">
    <citation type="journal article" date="2016" name="Sci. Rep.">
        <title>Metabolic traits of an uncultured archaeal lineage -MSBL1- from brine pools of the Red Sea.</title>
        <authorList>
            <person name="Mwirichia R."/>
            <person name="Alam I."/>
            <person name="Rashid M."/>
            <person name="Vinu M."/>
            <person name="Ba-Alawi W."/>
            <person name="Anthony Kamau A."/>
            <person name="Kamanda Ngugi D."/>
            <person name="Goker M."/>
            <person name="Klenk H.P."/>
            <person name="Bajic V."/>
            <person name="Stingl U."/>
        </authorList>
    </citation>
    <scope>NUCLEOTIDE SEQUENCE [LARGE SCALE GENOMIC DNA]</scope>
    <source>
        <strain evidence="7">SCGC-AAA259E17</strain>
    </source>
</reference>
<evidence type="ECO:0000259" key="6">
    <source>
        <dbReference type="PROSITE" id="PS50249"/>
    </source>
</evidence>
<name>A0A133UDF4_9EURY</name>